<feature type="transmembrane region" description="Helical" evidence="7">
    <location>
        <begin position="386"/>
        <end position="406"/>
    </location>
</feature>
<reference evidence="9 10" key="1">
    <citation type="submission" date="2018-09" db="EMBL/GenBank/DDBJ databases">
        <title>Bacillus saliacetes sp. nov., isolated from Thai shrimp paste (Ka-pi).</title>
        <authorList>
            <person name="Daroonpunt R."/>
            <person name="Tanasupawat S."/>
            <person name="Yiamsombut S."/>
        </authorList>
    </citation>
    <scope>NUCLEOTIDE SEQUENCE [LARGE SCALE GENOMIC DNA]</scope>
    <source>
        <strain evidence="9 10">SKP7-4</strain>
    </source>
</reference>
<comment type="subcellular location">
    <subcellularLocation>
        <location evidence="1">Cell membrane</location>
        <topology evidence="1">Multi-pass membrane protein</topology>
    </subcellularLocation>
</comment>
<feature type="transmembrane region" description="Helical" evidence="7">
    <location>
        <begin position="299"/>
        <end position="316"/>
    </location>
</feature>
<feature type="transmembrane region" description="Helical" evidence="7">
    <location>
        <begin position="360"/>
        <end position="380"/>
    </location>
</feature>
<dbReference type="GO" id="GO:0005886">
    <property type="term" value="C:plasma membrane"/>
    <property type="evidence" value="ECO:0007669"/>
    <property type="project" value="UniProtKB-SubCell"/>
</dbReference>
<keyword evidence="3" id="KW-1003">Cell membrane</keyword>
<feature type="transmembrane region" description="Helical" evidence="7">
    <location>
        <begin position="165"/>
        <end position="186"/>
    </location>
</feature>
<evidence type="ECO:0000256" key="5">
    <source>
        <dbReference type="ARBA" id="ARBA00022989"/>
    </source>
</evidence>
<keyword evidence="10" id="KW-1185">Reference proteome</keyword>
<dbReference type="Gene3D" id="1.20.1250.20">
    <property type="entry name" value="MFS general substrate transporter like domains"/>
    <property type="match status" value="1"/>
</dbReference>
<feature type="transmembrane region" description="Helical" evidence="7">
    <location>
        <begin position="221"/>
        <end position="244"/>
    </location>
</feature>
<feature type="transmembrane region" description="Helical" evidence="7">
    <location>
        <begin position="102"/>
        <end position="124"/>
    </location>
</feature>
<name>A0A3A1QTH4_9BACI</name>
<dbReference type="CDD" id="cd17329">
    <property type="entry name" value="MFS_MdtH_MDR_like"/>
    <property type="match status" value="1"/>
</dbReference>
<feature type="transmembrane region" description="Helical" evidence="7">
    <location>
        <begin position="74"/>
        <end position="96"/>
    </location>
</feature>
<accession>A0A3A1QTH4</accession>
<dbReference type="PANTHER" id="PTHR23517">
    <property type="entry name" value="RESISTANCE PROTEIN MDTM, PUTATIVE-RELATED-RELATED"/>
    <property type="match status" value="1"/>
</dbReference>
<dbReference type="InterPro" id="IPR036259">
    <property type="entry name" value="MFS_trans_sf"/>
</dbReference>
<dbReference type="EMBL" id="QXIR01000031">
    <property type="protein sequence ID" value="RIW29587.1"/>
    <property type="molecule type" value="Genomic_DNA"/>
</dbReference>
<protein>
    <submittedName>
        <fullName evidence="9">MFS transporter</fullName>
    </submittedName>
</protein>
<evidence type="ECO:0000256" key="3">
    <source>
        <dbReference type="ARBA" id="ARBA00022475"/>
    </source>
</evidence>
<dbReference type="GO" id="GO:0022857">
    <property type="term" value="F:transmembrane transporter activity"/>
    <property type="evidence" value="ECO:0007669"/>
    <property type="project" value="InterPro"/>
</dbReference>
<keyword evidence="6 7" id="KW-0472">Membrane</keyword>
<dbReference type="InterPro" id="IPR020846">
    <property type="entry name" value="MFS_dom"/>
</dbReference>
<feature type="transmembrane region" description="Helical" evidence="7">
    <location>
        <begin position="322"/>
        <end position="339"/>
    </location>
</feature>
<evidence type="ECO:0000313" key="10">
    <source>
        <dbReference type="Proteomes" id="UP000265801"/>
    </source>
</evidence>
<evidence type="ECO:0000256" key="6">
    <source>
        <dbReference type="ARBA" id="ARBA00023136"/>
    </source>
</evidence>
<dbReference type="Proteomes" id="UP000265801">
    <property type="component" value="Unassembled WGS sequence"/>
</dbReference>
<dbReference type="InterPro" id="IPR011701">
    <property type="entry name" value="MFS"/>
</dbReference>
<dbReference type="InterPro" id="IPR050171">
    <property type="entry name" value="MFS_Transporters"/>
</dbReference>
<dbReference type="AlphaFoldDB" id="A0A3A1QTH4"/>
<evidence type="ECO:0000256" key="1">
    <source>
        <dbReference type="ARBA" id="ARBA00004651"/>
    </source>
</evidence>
<evidence type="ECO:0000259" key="8">
    <source>
        <dbReference type="PROSITE" id="PS50850"/>
    </source>
</evidence>
<evidence type="ECO:0000256" key="2">
    <source>
        <dbReference type="ARBA" id="ARBA00022448"/>
    </source>
</evidence>
<feature type="transmembrane region" description="Helical" evidence="7">
    <location>
        <begin position="272"/>
        <end position="292"/>
    </location>
</feature>
<evidence type="ECO:0000256" key="4">
    <source>
        <dbReference type="ARBA" id="ARBA00022692"/>
    </source>
</evidence>
<dbReference type="RefSeq" id="WP_119548780.1">
    <property type="nucleotide sequence ID" value="NZ_QXIR01000031.1"/>
</dbReference>
<dbReference type="OrthoDB" id="9793283at2"/>
<dbReference type="PANTHER" id="PTHR23517:SF3">
    <property type="entry name" value="INTEGRAL MEMBRANE TRANSPORT PROTEIN"/>
    <property type="match status" value="1"/>
</dbReference>
<keyword evidence="2" id="KW-0813">Transport</keyword>
<feature type="transmembrane region" description="Helical" evidence="7">
    <location>
        <begin position="12"/>
        <end position="36"/>
    </location>
</feature>
<evidence type="ECO:0000256" key="7">
    <source>
        <dbReference type="SAM" id="Phobius"/>
    </source>
</evidence>
<proteinExistence type="predicted"/>
<feature type="domain" description="Major facilitator superfamily (MFS) profile" evidence="8">
    <location>
        <begin position="1"/>
        <end position="408"/>
    </location>
</feature>
<gene>
    <name evidence="9" type="ORF">D3H55_18490</name>
</gene>
<dbReference type="SUPFAM" id="SSF103473">
    <property type="entry name" value="MFS general substrate transporter"/>
    <property type="match status" value="1"/>
</dbReference>
<evidence type="ECO:0000313" key="9">
    <source>
        <dbReference type="EMBL" id="RIW29587.1"/>
    </source>
</evidence>
<feature type="transmembrane region" description="Helical" evidence="7">
    <location>
        <begin position="136"/>
        <end position="159"/>
    </location>
</feature>
<keyword evidence="4 7" id="KW-0812">Transmembrane</keyword>
<comment type="caution">
    <text evidence="9">The sequence shown here is derived from an EMBL/GenBank/DDBJ whole genome shotgun (WGS) entry which is preliminary data.</text>
</comment>
<dbReference type="PROSITE" id="PS50850">
    <property type="entry name" value="MFS"/>
    <property type="match status" value="1"/>
</dbReference>
<keyword evidence="5 7" id="KW-1133">Transmembrane helix</keyword>
<organism evidence="9 10">
    <name type="scientific">Bacillus salacetis</name>
    <dbReference type="NCBI Taxonomy" id="2315464"/>
    <lineage>
        <taxon>Bacteria</taxon>
        <taxon>Bacillati</taxon>
        <taxon>Bacillota</taxon>
        <taxon>Bacilli</taxon>
        <taxon>Bacillales</taxon>
        <taxon>Bacillaceae</taxon>
        <taxon>Bacillus</taxon>
    </lineage>
</organism>
<dbReference type="Pfam" id="PF07690">
    <property type="entry name" value="MFS_1"/>
    <property type="match status" value="1"/>
</dbReference>
<feature type="transmembrane region" description="Helical" evidence="7">
    <location>
        <begin position="42"/>
        <end position="62"/>
    </location>
</feature>
<sequence>MKLKDIHPNIKLRLGMQFLGGLISMAVIPFLAIYFAQKIGTAVTGIILILIVISGVAGGFIGGHISDKIGRRKIMIHSEIGVFSSYLFIAVCNSPWFDLPYVSALLFVINMFCGGMFQPAAQAMIIDVTDSDSRKLVFTISYWLGNLATAIGGIVGAFLFKTYLFELFIGISAISLLSVLLTILFISETYTPSHSPELQKKPNSKNTFLHDFAAVMKDKLFMYYIVGAILIFSLEQSLTNYIAIRLERDIPAQSASVLGFDFLIDGTKLLGFLRTENTLLVVILSAAVLFLFKKWKDRWTLVTGMFVFTVSFSVFAFTNNLWVLFIAMFIGSIGELMYVPIKQAMIGDLAPSNARSTYMAFYSLTFYGAMIVASLLIIAGQWVSPVMMGAIMMILGLAGTAFYSVIMKNLESVGNEAEAETAVSS</sequence>